<accession>A0A0D2JYJ6</accession>
<dbReference type="AlphaFoldDB" id="A0A0D2JYJ6"/>
<dbReference type="InParanoid" id="A0A0D2JYJ6"/>
<name>A0A0D2JYJ6_9BACT</name>
<dbReference type="STRING" id="1429043.X474_07545"/>
<reference evidence="1 2" key="1">
    <citation type="submission" date="2013-11" db="EMBL/GenBank/DDBJ databases">
        <title>Metagenomic analysis of a methanogenic consortium involved in long chain n-alkane degradation.</title>
        <authorList>
            <person name="Davidova I.A."/>
            <person name="Callaghan A.V."/>
            <person name="Wawrik B."/>
            <person name="Pruitt S."/>
            <person name="Marks C."/>
            <person name="Duncan K.E."/>
            <person name="Suflita J.M."/>
        </authorList>
    </citation>
    <scope>NUCLEOTIDE SEQUENCE [LARGE SCALE GENOMIC DNA]</scope>
    <source>
        <strain evidence="1 2">SPR</strain>
    </source>
</reference>
<proteinExistence type="predicted"/>
<evidence type="ECO:0000313" key="1">
    <source>
        <dbReference type="EMBL" id="KIX14610.1"/>
    </source>
</evidence>
<comment type="caution">
    <text evidence="1">The sequence shown here is derived from an EMBL/GenBank/DDBJ whole genome shotgun (WGS) entry which is preliminary data.</text>
</comment>
<dbReference type="Proteomes" id="UP000032233">
    <property type="component" value="Unassembled WGS sequence"/>
</dbReference>
<organism evidence="1 2">
    <name type="scientific">Dethiosulfatarculus sandiegensis</name>
    <dbReference type="NCBI Taxonomy" id="1429043"/>
    <lineage>
        <taxon>Bacteria</taxon>
        <taxon>Pseudomonadati</taxon>
        <taxon>Thermodesulfobacteriota</taxon>
        <taxon>Desulfarculia</taxon>
        <taxon>Desulfarculales</taxon>
        <taxon>Desulfarculaceae</taxon>
        <taxon>Dethiosulfatarculus</taxon>
    </lineage>
</organism>
<dbReference type="EMBL" id="AZAC01000010">
    <property type="protein sequence ID" value="KIX14610.1"/>
    <property type="molecule type" value="Genomic_DNA"/>
</dbReference>
<evidence type="ECO:0000313" key="2">
    <source>
        <dbReference type="Proteomes" id="UP000032233"/>
    </source>
</evidence>
<keyword evidence="2" id="KW-1185">Reference proteome</keyword>
<gene>
    <name evidence="1" type="ORF">X474_07545</name>
</gene>
<protein>
    <submittedName>
        <fullName evidence="1">Uncharacterized protein</fullName>
    </submittedName>
</protein>
<sequence>MVRVSGPVAVILPKRVSADTGFAIKKNAKIKTTDNPALKLIPERFEACLQPGALITTQTPFSQKELGNYLV</sequence>